<proteinExistence type="predicted"/>
<dbReference type="EMBL" id="CP063849">
    <property type="protein sequence ID" value="QOY88732.1"/>
    <property type="molecule type" value="Genomic_DNA"/>
</dbReference>
<evidence type="ECO:0000256" key="1">
    <source>
        <dbReference type="ARBA" id="ARBA00022737"/>
    </source>
</evidence>
<feature type="domain" description="Teneurin NHL" evidence="2">
    <location>
        <begin position="116"/>
        <end position="220"/>
    </location>
</feature>
<dbReference type="SUPFAM" id="SSF101898">
    <property type="entry name" value="NHL repeat"/>
    <property type="match status" value="1"/>
</dbReference>
<keyword evidence="1" id="KW-0677">Repeat</keyword>
<dbReference type="CDD" id="cd14953">
    <property type="entry name" value="NHL_like_1"/>
    <property type="match status" value="1"/>
</dbReference>
<dbReference type="RefSeq" id="WP_194450394.1">
    <property type="nucleotide sequence ID" value="NZ_CP063849.1"/>
</dbReference>
<dbReference type="InterPro" id="IPR056822">
    <property type="entry name" value="TEN_NHL"/>
</dbReference>
<evidence type="ECO:0000313" key="3">
    <source>
        <dbReference type="EMBL" id="QOY88732.1"/>
    </source>
</evidence>
<dbReference type="Proteomes" id="UP000593892">
    <property type="component" value="Chromosome"/>
</dbReference>
<evidence type="ECO:0000313" key="4">
    <source>
        <dbReference type="Proteomes" id="UP000593892"/>
    </source>
</evidence>
<dbReference type="PANTHER" id="PTHR13833:SF71">
    <property type="entry name" value="NHL DOMAIN-CONTAINING PROTEIN"/>
    <property type="match status" value="1"/>
</dbReference>
<dbReference type="KEGG" id="pfer:IRI77_01855"/>
<dbReference type="AlphaFoldDB" id="A0A7S7SK40"/>
<sequence>MSIARIGGLKRKFAGALVGGGLLLGLPLVSSAQSVPSYVISTFAGTGANDATEFAGDDGPATSAQLNNPYSVAIDSAGNVYIADQVHHRIRKVSTSGIITTIAGTDTASWTGDDAVATSGTLNAPCGLLIDPTGDIYIADTLNHVIRKITTSTGKISTFAGTNVAGFSGDGDGVDTGTATVTDTDPKATAAQLNRPTALARDSSGNLYIADTYNSRIRKILASNSTIDTVVGDGAQRRYGDGGLATEASLFDPQGINFDAAGNLYIADTNNHVIRKVTTDGNIQTVAGSGVYGYTGDEIPATQASLFYPKWVAVDTAGNLFIADSFNMRIRMVTTDGIIHTIAGNGTYGLSGDGGAAIDAELRFPSSVTIGSGGKIYVTDNQNHRVALLTPVVDLGLSAPTSLNLGGKQYVNALLSDNQTLVLPTDALAGTASRPAHIGETITMYANGLGDTDEQINETLGRIQIYFGHMPADISYAGEAGDGSGAKRLNVVVPNIEDNDAIPVMLMKDGTVAQKAIYTAVRSN</sequence>
<dbReference type="PANTHER" id="PTHR13833">
    <property type="match status" value="1"/>
</dbReference>
<gene>
    <name evidence="3" type="ORF">IRI77_01855</name>
</gene>
<dbReference type="InterPro" id="IPR001258">
    <property type="entry name" value="NHL_repeat"/>
</dbReference>
<reference evidence="3 4" key="1">
    <citation type="submission" date="2020-10" db="EMBL/GenBank/DDBJ databases">
        <title>Complete genome sequence of Paludibaculum fermentans P105T, a facultatively anaerobic acidobacterium capable of dissimilatory Fe(III) reduction.</title>
        <authorList>
            <person name="Dedysh S.N."/>
            <person name="Beletsky A.V."/>
            <person name="Kulichevskaya I.S."/>
            <person name="Mardanov A.V."/>
            <person name="Ravin N.V."/>
        </authorList>
    </citation>
    <scope>NUCLEOTIDE SEQUENCE [LARGE SCALE GENOMIC DNA]</scope>
    <source>
        <strain evidence="3 4">P105</strain>
    </source>
</reference>
<dbReference type="InterPro" id="IPR011042">
    <property type="entry name" value="6-blade_b-propeller_TolB-like"/>
</dbReference>
<feature type="domain" description="Teneurin NHL" evidence="2">
    <location>
        <begin position="52"/>
        <end position="107"/>
    </location>
</feature>
<accession>A0A7S7SK40</accession>
<evidence type="ECO:0000259" key="2">
    <source>
        <dbReference type="Pfam" id="PF25021"/>
    </source>
</evidence>
<feature type="domain" description="Teneurin NHL" evidence="2">
    <location>
        <begin position="295"/>
        <end position="345"/>
    </location>
</feature>
<dbReference type="Pfam" id="PF25021">
    <property type="entry name" value="TEN_NHL"/>
    <property type="match status" value="4"/>
</dbReference>
<dbReference type="InterPro" id="IPR017803">
    <property type="entry name" value="CHP03437_C"/>
</dbReference>
<name>A0A7S7SK40_PALFE</name>
<dbReference type="Gene3D" id="2.120.10.30">
    <property type="entry name" value="TolB, C-terminal domain"/>
    <property type="match status" value="4"/>
</dbReference>
<dbReference type="NCBIfam" id="TIGR03437">
    <property type="entry name" value="Soli_cterm"/>
    <property type="match status" value="1"/>
</dbReference>
<keyword evidence="4" id="KW-1185">Reference proteome</keyword>
<dbReference type="Pfam" id="PF01436">
    <property type="entry name" value="NHL"/>
    <property type="match status" value="1"/>
</dbReference>
<organism evidence="3 4">
    <name type="scientific">Paludibaculum fermentans</name>
    <dbReference type="NCBI Taxonomy" id="1473598"/>
    <lineage>
        <taxon>Bacteria</taxon>
        <taxon>Pseudomonadati</taxon>
        <taxon>Acidobacteriota</taxon>
        <taxon>Terriglobia</taxon>
        <taxon>Bryobacterales</taxon>
        <taxon>Bryobacteraceae</taxon>
        <taxon>Paludibaculum</taxon>
    </lineage>
</organism>
<protein>
    <recommendedName>
        <fullName evidence="2">Teneurin NHL domain-containing protein</fullName>
    </recommendedName>
</protein>
<feature type="domain" description="Teneurin NHL" evidence="2">
    <location>
        <begin position="235"/>
        <end position="289"/>
    </location>
</feature>